<dbReference type="PANTHER" id="PTHR45650:SF43">
    <property type="entry name" value="GDSL ESTERASE_LIPASE 7-LIKE"/>
    <property type="match status" value="1"/>
</dbReference>
<dbReference type="Pfam" id="PF00657">
    <property type="entry name" value="Lipase_GDSL"/>
    <property type="match status" value="2"/>
</dbReference>
<keyword evidence="3" id="KW-0964">Secreted</keyword>
<keyword evidence="7" id="KW-0443">Lipid metabolism</keyword>
<dbReference type="AlphaFoldDB" id="A0A7J7NQ74"/>
<feature type="signal peptide" evidence="8">
    <location>
        <begin position="1"/>
        <end position="22"/>
    </location>
</feature>
<gene>
    <name evidence="9" type="ORF">GIB67_038619</name>
</gene>
<accession>A0A7J7NQ74</accession>
<comment type="subcellular location">
    <subcellularLocation>
        <location evidence="1">Secreted</location>
    </subcellularLocation>
</comment>
<evidence type="ECO:0000256" key="7">
    <source>
        <dbReference type="ARBA" id="ARBA00023098"/>
    </source>
</evidence>
<evidence type="ECO:0000256" key="3">
    <source>
        <dbReference type="ARBA" id="ARBA00022525"/>
    </source>
</evidence>
<protein>
    <recommendedName>
        <fullName evidence="11">GDSL esterase/lipase</fullName>
    </recommendedName>
</protein>
<dbReference type="InterPro" id="IPR036514">
    <property type="entry name" value="SGNH_hydro_sf"/>
</dbReference>
<evidence type="ECO:0000256" key="1">
    <source>
        <dbReference type="ARBA" id="ARBA00004613"/>
    </source>
</evidence>
<dbReference type="PANTHER" id="PTHR45650">
    <property type="entry name" value="GDSL-LIKE LIPASE/ACYLHYDROLASE-RELATED"/>
    <property type="match status" value="1"/>
</dbReference>
<feature type="chain" id="PRO_5029497498" description="GDSL esterase/lipase" evidence="8">
    <location>
        <begin position="23"/>
        <end position="281"/>
    </location>
</feature>
<comment type="similarity">
    <text evidence="2">Belongs to the 'GDSL' lipolytic enzyme family.</text>
</comment>
<dbReference type="EMBL" id="JACGCM010000671">
    <property type="protein sequence ID" value="KAF6169122.1"/>
    <property type="molecule type" value="Genomic_DNA"/>
</dbReference>
<evidence type="ECO:0000313" key="9">
    <source>
        <dbReference type="EMBL" id="KAF6169122.1"/>
    </source>
</evidence>
<dbReference type="OrthoDB" id="1600564at2759"/>
<dbReference type="GO" id="GO:0016042">
    <property type="term" value="P:lipid catabolic process"/>
    <property type="evidence" value="ECO:0007669"/>
    <property type="project" value="UniProtKB-KW"/>
</dbReference>
<comment type="caution">
    <text evidence="9">The sequence shown here is derived from an EMBL/GenBank/DDBJ whole genome shotgun (WGS) entry which is preliminary data.</text>
</comment>
<evidence type="ECO:0000256" key="6">
    <source>
        <dbReference type="ARBA" id="ARBA00022963"/>
    </source>
</evidence>
<evidence type="ECO:0008006" key="11">
    <source>
        <dbReference type="Google" id="ProtNLM"/>
    </source>
</evidence>
<keyword evidence="5" id="KW-0378">Hydrolase</keyword>
<dbReference type="Gene3D" id="3.40.50.1110">
    <property type="entry name" value="SGNH hydrolase"/>
    <property type="match status" value="2"/>
</dbReference>
<evidence type="ECO:0000256" key="2">
    <source>
        <dbReference type="ARBA" id="ARBA00008668"/>
    </source>
</evidence>
<dbReference type="GO" id="GO:0005576">
    <property type="term" value="C:extracellular region"/>
    <property type="evidence" value="ECO:0007669"/>
    <property type="project" value="UniProtKB-SubCell"/>
</dbReference>
<keyword evidence="6" id="KW-0442">Lipid degradation</keyword>
<dbReference type="InterPro" id="IPR051238">
    <property type="entry name" value="GDSL_esterase/lipase"/>
</dbReference>
<name>A0A7J7NQ74_9MAGN</name>
<keyword evidence="4 8" id="KW-0732">Signal</keyword>
<proteinExistence type="inferred from homology"/>
<evidence type="ECO:0000256" key="5">
    <source>
        <dbReference type="ARBA" id="ARBA00022801"/>
    </source>
</evidence>
<sequence>MPKRSNFRPLFLVLLHVIMVLSETPLAPALYVFGDSLVDSGNNNFLETTAVANYKPYGIDFPLGPAGRFTNGKTIMDFFAESLGLPYVPAYLSLSNDEKSKVATGVNYASGSAGFLPERGTALRLYSIGSRKFVVFKMGPLGCLPAIVNSANRKPNTPCIEAVNQLVIIFNDKILETIIKLRGDLENSTFVQGNIYLSSYTTNLEPCTFGFTAGRSICCVVGGNGTTTCLQNQTPCADRTKYIYWDTFHPTEEVNRQTAIGCFSGRSPCVPLNINELAQRQ</sequence>
<reference evidence="9 10" key="1">
    <citation type="journal article" date="2020" name="IScience">
        <title>Genome Sequencing of the Endangered Kingdonia uniflora (Circaeasteraceae, Ranunculales) Reveals Potential Mechanisms of Evolutionary Specialization.</title>
        <authorList>
            <person name="Sun Y."/>
            <person name="Deng T."/>
            <person name="Zhang A."/>
            <person name="Moore M.J."/>
            <person name="Landis J.B."/>
            <person name="Lin N."/>
            <person name="Zhang H."/>
            <person name="Zhang X."/>
            <person name="Huang J."/>
            <person name="Zhang X."/>
            <person name="Sun H."/>
            <person name="Wang H."/>
        </authorList>
    </citation>
    <scope>NUCLEOTIDE SEQUENCE [LARGE SCALE GENOMIC DNA]</scope>
    <source>
        <strain evidence="9">TB1705</strain>
        <tissue evidence="9">Leaf</tissue>
    </source>
</reference>
<dbReference type="Proteomes" id="UP000541444">
    <property type="component" value="Unassembled WGS sequence"/>
</dbReference>
<evidence type="ECO:0000256" key="4">
    <source>
        <dbReference type="ARBA" id="ARBA00022729"/>
    </source>
</evidence>
<organism evidence="9 10">
    <name type="scientific">Kingdonia uniflora</name>
    <dbReference type="NCBI Taxonomy" id="39325"/>
    <lineage>
        <taxon>Eukaryota</taxon>
        <taxon>Viridiplantae</taxon>
        <taxon>Streptophyta</taxon>
        <taxon>Embryophyta</taxon>
        <taxon>Tracheophyta</taxon>
        <taxon>Spermatophyta</taxon>
        <taxon>Magnoliopsida</taxon>
        <taxon>Ranunculales</taxon>
        <taxon>Circaeasteraceae</taxon>
        <taxon>Kingdonia</taxon>
    </lineage>
</organism>
<evidence type="ECO:0000313" key="10">
    <source>
        <dbReference type="Proteomes" id="UP000541444"/>
    </source>
</evidence>
<dbReference type="GO" id="GO:0016788">
    <property type="term" value="F:hydrolase activity, acting on ester bonds"/>
    <property type="evidence" value="ECO:0007669"/>
    <property type="project" value="InterPro"/>
</dbReference>
<keyword evidence="10" id="KW-1185">Reference proteome</keyword>
<dbReference type="InterPro" id="IPR001087">
    <property type="entry name" value="GDSL"/>
</dbReference>
<evidence type="ECO:0000256" key="8">
    <source>
        <dbReference type="SAM" id="SignalP"/>
    </source>
</evidence>